<dbReference type="OrthoDB" id="9800398at2"/>
<reference evidence="2 4" key="1">
    <citation type="journal article" date="2016" name="Genome Announc.">
        <title>Complete Genome Sequence of the Amino Acid-Fermenting Clostridium propionicum X2 (DSM 1682).</title>
        <authorList>
            <person name="Poehlein A."/>
            <person name="Schlien K."/>
            <person name="Chowdhury N.P."/>
            <person name="Gottschalk G."/>
            <person name="Buckel W."/>
            <person name="Daniel R."/>
        </authorList>
    </citation>
    <scope>NUCLEOTIDE SEQUENCE [LARGE SCALE GENOMIC DNA]</scope>
    <source>
        <strain evidence="2 4">X2</strain>
    </source>
</reference>
<name>A0A0X1U738_ANAPI</name>
<dbReference type="InterPro" id="IPR049739">
    <property type="entry name" value="YraL-like"/>
</dbReference>
<reference evidence="3" key="4">
    <citation type="submission" date="2016-11" db="EMBL/GenBank/DDBJ databases">
        <authorList>
            <person name="Varghese N."/>
            <person name="Submissions S."/>
        </authorList>
    </citation>
    <scope>NUCLEOTIDE SEQUENCE</scope>
    <source>
        <strain evidence="3">DSM 1682</strain>
    </source>
</reference>
<dbReference type="Pfam" id="PF08765">
    <property type="entry name" value="Mor"/>
    <property type="match status" value="1"/>
</dbReference>
<dbReference type="Gene3D" id="1.10.10.60">
    <property type="entry name" value="Homeodomain-like"/>
    <property type="match status" value="1"/>
</dbReference>
<dbReference type="InterPro" id="IPR014875">
    <property type="entry name" value="Mor_transcription_activator"/>
</dbReference>
<proteinExistence type="predicted"/>
<dbReference type="RefSeq" id="WP_066048890.1">
    <property type="nucleotide sequence ID" value="NZ_CP014223.1"/>
</dbReference>
<accession>A0A0X1U738</accession>
<dbReference type="InterPro" id="IPR009057">
    <property type="entry name" value="Homeodomain-like_sf"/>
</dbReference>
<dbReference type="InterPro" id="IPR052411">
    <property type="entry name" value="c-mor_Regulatory_Protein"/>
</dbReference>
<dbReference type="EMBL" id="FQUA01000016">
    <property type="protein sequence ID" value="SHF08939.1"/>
    <property type="molecule type" value="Genomic_DNA"/>
</dbReference>
<dbReference type="EMBL" id="CP014223">
    <property type="protein sequence ID" value="AMJ40756.1"/>
    <property type="molecule type" value="Genomic_DNA"/>
</dbReference>
<dbReference type="KEGG" id="cpro:CPRO_11610"/>
<gene>
    <name evidence="2" type="ORF">CPRO_11610</name>
    <name evidence="3" type="ORF">SAMN02745151_02746</name>
</gene>
<evidence type="ECO:0000259" key="1">
    <source>
        <dbReference type="Pfam" id="PF08765"/>
    </source>
</evidence>
<sequence>MGYKNANCVLPENLIVAIQQHIDGEYLYIPRKDENKRAWGERKDSRQPYIQRNADIFAEYKCGMTVENLANKYFLSPKTIYKILSTMKNNN</sequence>
<dbReference type="NCBIfam" id="NF040785">
    <property type="entry name" value="CD3324_fam"/>
    <property type="match status" value="1"/>
</dbReference>
<dbReference type="AlphaFoldDB" id="A0A0X1U738"/>
<dbReference type="PANTHER" id="PTHR37812">
    <property type="entry name" value="MU-LIKE PROPHAGE FLUMU PROTEIN C"/>
    <property type="match status" value="1"/>
</dbReference>
<evidence type="ECO:0000313" key="5">
    <source>
        <dbReference type="Proteomes" id="UP000184204"/>
    </source>
</evidence>
<dbReference type="SUPFAM" id="SSF46689">
    <property type="entry name" value="Homeodomain-like"/>
    <property type="match status" value="1"/>
</dbReference>
<dbReference type="Proteomes" id="UP000068026">
    <property type="component" value="Chromosome"/>
</dbReference>
<dbReference type="Proteomes" id="UP000184204">
    <property type="component" value="Unassembled WGS sequence"/>
</dbReference>
<evidence type="ECO:0000313" key="4">
    <source>
        <dbReference type="Proteomes" id="UP000068026"/>
    </source>
</evidence>
<reference evidence="4" key="2">
    <citation type="submission" date="2016-01" db="EMBL/GenBank/DDBJ databases">
        <authorList>
            <person name="Poehlein A."/>
            <person name="Schlien K."/>
            <person name="Gottschalk G."/>
            <person name="Buckel W."/>
            <person name="Daniel R."/>
        </authorList>
    </citation>
    <scope>NUCLEOTIDE SEQUENCE [LARGE SCALE GENOMIC DNA]</scope>
    <source>
        <strain evidence="4">X2</strain>
    </source>
</reference>
<organism evidence="3 5">
    <name type="scientific">Anaerotignum propionicum DSM 1682</name>
    <dbReference type="NCBI Taxonomy" id="991789"/>
    <lineage>
        <taxon>Bacteria</taxon>
        <taxon>Bacillati</taxon>
        <taxon>Bacillota</taxon>
        <taxon>Clostridia</taxon>
        <taxon>Lachnospirales</taxon>
        <taxon>Anaerotignaceae</taxon>
        <taxon>Anaerotignum</taxon>
    </lineage>
</organism>
<feature type="domain" description="Mor transcription activator" evidence="1">
    <location>
        <begin position="13"/>
        <end position="89"/>
    </location>
</feature>
<evidence type="ECO:0000313" key="2">
    <source>
        <dbReference type="EMBL" id="AMJ40756.1"/>
    </source>
</evidence>
<keyword evidence="4" id="KW-1185">Reference proteome</keyword>
<protein>
    <submittedName>
        <fullName evidence="3">Mor transcription activator family protein</fullName>
    </submittedName>
</protein>
<dbReference type="PANTHER" id="PTHR37812:SF1">
    <property type="entry name" value="MU-LIKE PROPHAGE FLUMU PROTEIN C"/>
    <property type="match status" value="1"/>
</dbReference>
<reference evidence="5" key="3">
    <citation type="submission" date="2016-11" db="EMBL/GenBank/DDBJ databases">
        <authorList>
            <person name="Jaros S."/>
            <person name="Januszkiewicz K."/>
            <person name="Wedrychowicz H."/>
        </authorList>
    </citation>
    <scope>NUCLEOTIDE SEQUENCE [LARGE SCALE GENOMIC DNA]</scope>
    <source>
        <strain evidence="5">DSM 1682</strain>
    </source>
</reference>
<evidence type="ECO:0000313" key="3">
    <source>
        <dbReference type="EMBL" id="SHF08939.1"/>
    </source>
</evidence>